<evidence type="ECO:0000256" key="5">
    <source>
        <dbReference type="SAM" id="Coils"/>
    </source>
</evidence>
<dbReference type="Pfam" id="PF15612">
    <property type="entry name" value="WHIM1"/>
    <property type="match status" value="1"/>
</dbReference>
<evidence type="ECO:0000256" key="6">
    <source>
        <dbReference type="SAM" id="MobiDB-lite"/>
    </source>
</evidence>
<dbReference type="Pfam" id="PF10537">
    <property type="entry name" value="WAC_Acf1_DNA_bd"/>
    <property type="match status" value="1"/>
</dbReference>
<dbReference type="InterPro" id="IPR013136">
    <property type="entry name" value="WSTF_Acf1_Cbp146"/>
</dbReference>
<evidence type="ECO:0000256" key="1">
    <source>
        <dbReference type="ARBA" id="ARBA00004123"/>
    </source>
</evidence>
<feature type="compositionally biased region" description="Basic and acidic residues" evidence="6">
    <location>
        <begin position="320"/>
        <end position="330"/>
    </location>
</feature>
<feature type="domain" description="DDT" evidence="7">
    <location>
        <begin position="424"/>
        <end position="487"/>
    </location>
</feature>
<feature type="coiled-coil region" evidence="5">
    <location>
        <begin position="637"/>
        <end position="664"/>
    </location>
</feature>
<evidence type="ECO:0000313" key="9">
    <source>
        <dbReference type="EMBL" id="KZP12051.1"/>
    </source>
</evidence>
<feature type="region of interest" description="Disordered" evidence="6">
    <location>
        <begin position="150"/>
        <end position="179"/>
    </location>
</feature>
<gene>
    <name evidence="9" type="ORF">FIBSPDRAFT_922000</name>
</gene>
<dbReference type="PROSITE" id="PS51136">
    <property type="entry name" value="WAC"/>
    <property type="match status" value="1"/>
</dbReference>
<dbReference type="InterPro" id="IPR028941">
    <property type="entry name" value="WHIM2_dom"/>
</dbReference>
<organism evidence="9 10">
    <name type="scientific">Athelia psychrophila</name>
    <dbReference type="NCBI Taxonomy" id="1759441"/>
    <lineage>
        <taxon>Eukaryota</taxon>
        <taxon>Fungi</taxon>
        <taxon>Dikarya</taxon>
        <taxon>Basidiomycota</taxon>
        <taxon>Agaricomycotina</taxon>
        <taxon>Agaricomycetes</taxon>
        <taxon>Agaricomycetidae</taxon>
        <taxon>Atheliales</taxon>
        <taxon>Atheliaceae</taxon>
        <taxon>Athelia</taxon>
    </lineage>
</organism>
<dbReference type="PROSITE" id="PS50827">
    <property type="entry name" value="DDT"/>
    <property type="match status" value="1"/>
</dbReference>
<evidence type="ECO:0000256" key="3">
    <source>
        <dbReference type="ARBA" id="ARBA00023242"/>
    </source>
</evidence>
<feature type="domain" description="WAC" evidence="8">
    <location>
        <begin position="28"/>
        <end position="137"/>
    </location>
</feature>
<dbReference type="AlphaFoldDB" id="A0A166AXB8"/>
<evidence type="ECO:0000256" key="2">
    <source>
        <dbReference type="ARBA" id="ARBA00023054"/>
    </source>
</evidence>
<feature type="compositionally biased region" description="Basic and acidic residues" evidence="6">
    <location>
        <begin position="678"/>
        <end position="687"/>
    </location>
</feature>
<dbReference type="GO" id="GO:0031509">
    <property type="term" value="P:subtelomeric heterochromatin formation"/>
    <property type="evidence" value="ECO:0007669"/>
    <property type="project" value="TreeGrafter"/>
</dbReference>
<dbReference type="InterPro" id="IPR028942">
    <property type="entry name" value="WHIM1_dom"/>
</dbReference>
<keyword evidence="3 4" id="KW-0539">Nucleus</keyword>
<evidence type="ECO:0000259" key="8">
    <source>
        <dbReference type="PROSITE" id="PS51136"/>
    </source>
</evidence>
<evidence type="ECO:0000259" key="7">
    <source>
        <dbReference type="PROSITE" id="PS50827"/>
    </source>
</evidence>
<keyword evidence="10" id="KW-1185">Reference proteome</keyword>
<feature type="compositionally biased region" description="Low complexity" evidence="6">
    <location>
        <begin position="163"/>
        <end position="176"/>
    </location>
</feature>
<dbReference type="PANTHER" id="PTHR32075">
    <property type="entry name" value="ISWI CHROMATIN-REMODELING COMPLEX SUBUNIT YPL216W-RELATED"/>
    <property type="match status" value="1"/>
</dbReference>
<proteinExistence type="predicted"/>
<protein>
    <submittedName>
        <fullName evidence="9">Chromatin remodeling complex protein</fullName>
    </submittedName>
</protein>
<dbReference type="PANTHER" id="PTHR32075:SF6">
    <property type="entry name" value="ISWI CHROMATIN-REMODELING COMPLEX SUBUNIT YPL216W-RELATED"/>
    <property type="match status" value="1"/>
</dbReference>
<dbReference type="GO" id="GO:0005634">
    <property type="term" value="C:nucleus"/>
    <property type="evidence" value="ECO:0007669"/>
    <property type="project" value="UniProtKB-SubCell"/>
</dbReference>
<dbReference type="GO" id="GO:0000781">
    <property type="term" value="C:chromosome, telomeric region"/>
    <property type="evidence" value="ECO:0007669"/>
    <property type="project" value="GOC"/>
</dbReference>
<feature type="compositionally biased region" description="Low complexity" evidence="6">
    <location>
        <begin position="753"/>
        <end position="762"/>
    </location>
</feature>
<accession>A0A166AXB8</accession>
<dbReference type="GO" id="GO:0000785">
    <property type="term" value="C:chromatin"/>
    <property type="evidence" value="ECO:0007669"/>
    <property type="project" value="UniProtKB-ARBA"/>
</dbReference>
<dbReference type="Pfam" id="PF02791">
    <property type="entry name" value="DDT"/>
    <property type="match status" value="1"/>
</dbReference>
<comment type="subcellular location">
    <subcellularLocation>
        <location evidence="1 4">Nucleus</location>
    </subcellularLocation>
</comment>
<dbReference type="EMBL" id="KV417653">
    <property type="protein sequence ID" value="KZP12051.1"/>
    <property type="molecule type" value="Genomic_DNA"/>
</dbReference>
<feature type="region of interest" description="Disordered" evidence="6">
    <location>
        <begin position="674"/>
        <end position="766"/>
    </location>
</feature>
<dbReference type="InterPro" id="IPR018501">
    <property type="entry name" value="DDT_dom"/>
</dbReference>
<name>A0A166AXB8_9AGAM</name>
<feature type="coiled-coil region" evidence="5">
    <location>
        <begin position="352"/>
        <end position="383"/>
    </location>
</feature>
<dbReference type="Proteomes" id="UP000076532">
    <property type="component" value="Unassembled WGS sequence"/>
</dbReference>
<reference evidence="9 10" key="1">
    <citation type="journal article" date="2016" name="Mol. Biol. Evol.">
        <title>Comparative Genomics of Early-Diverging Mushroom-Forming Fungi Provides Insights into the Origins of Lignocellulose Decay Capabilities.</title>
        <authorList>
            <person name="Nagy L.G."/>
            <person name="Riley R."/>
            <person name="Tritt A."/>
            <person name="Adam C."/>
            <person name="Daum C."/>
            <person name="Floudas D."/>
            <person name="Sun H."/>
            <person name="Yadav J.S."/>
            <person name="Pangilinan J."/>
            <person name="Larsson K.H."/>
            <person name="Matsuura K."/>
            <person name="Barry K."/>
            <person name="Labutti K."/>
            <person name="Kuo R."/>
            <person name="Ohm R.A."/>
            <person name="Bhattacharya S.S."/>
            <person name="Shirouzu T."/>
            <person name="Yoshinaga Y."/>
            <person name="Martin F.M."/>
            <person name="Grigoriev I.V."/>
            <person name="Hibbett D.S."/>
        </authorList>
    </citation>
    <scope>NUCLEOTIDE SEQUENCE [LARGE SCALE GENOMIC DNA]</scope>
    <source>
        <strain evidence="9 10">CBS 109695</strain>
    </source>
</reference>
<keyword evidence="2 5" id="KW-0175">Coiled coil</keyword>
<evidence type="ECO:0000313" key="10">
    <source>
        <dbReference type="Proteomes" id="UP000076532"/>
    </source>
</evidence>
<dbReference type="STRING" id="436010.A0A166AXB8"/>
<sequence>MPTCRRKRVVLTEPSEHLLQLAKADPNKEVYYMQQTGEIFENYEAYAARMSFYRLKQFQCEVTGKSGLDYFQAIESEQQEARTMHLRFPEQLKSAVLRAVQWQVMGRLDHLVEAVYDRFKDRYFENEKIFVDVQGDKFWARVVQVFPPKPSVDADTSETPGASSSKLPSTSTTPTPDVAMSLASDEDALPIHQLSGDLKIPAKEVNSKDDPTKYLYQVQILEEQNEKSHEKSKTTAKDRAKWNGSLMEVACSAMSRDRLAFSKSILRRFVRDCVDRDPAVASPWTVKPGIAKRYGVDSEMPESTRKGVEDIKKGEIDKRKKVWEDKEGPPNKKQKKMTPAQEERARLNAIANEKKEREVREKAEKSIKAKEEAERLAAEKKKKKPIRYPTEDLDVRLADKERKAGVKVKRPVPSRVALPFSDDNVDFEAFLMSWNFLVVYGTPLHISPFTLDEFEYAIRHTDIDLPCQLLAEIHSTLIYNLRTVPFIRHSAVLHFLRDKDAIDVEKEEDNVSGVSIEQLTAAMSEHGNNWERVPLRYAEGREGWEDALVGCLKDHATPENFPNLREILTRLLFAPENPEGTSISPSSSRQATPTARVLTIQSSPGERYYSLPYADKISILAFMCNLAVSSKAIHTHMETCEEQLTALRKEKIDVNRQKKQYAEEMNTLLLGEAAAGKTAKEEPKPEVEANGVDDEDLLMHDSSDLSEVPSDEEGSETGSTSGSGVHPKSSSRQKDLRQKAHSHAHAKQREAARAQASSAKQALADHRKLDEEVNKLERRLEGIEREFRKLLGSVRVKAMGRDRFYNRIWWFDGMGSASLLGSGGTVQYGTGRLFVQGPSEFDVEMLQQREPGEVEERRKEEEGEEGMLAVGEWAVYTDLEELDEFLQWLNPKGHREIALKNALTKWWPHIVPGIRKRIADLNTNAKLPDARRSARRTQDVSRDPYMIWQNRRANTAV</sequence>
<dbReference type="Pfam" id="PF15613">
    <property type="entry name" value="WSD"/>
    <property type="match status" value="1"/>
</dbReference>
<evidence type="ECO:0000256" key="4">
    <source>
        <dbReference type="PROSITE-ProRule" id="PRU00475"/>
    </source>
</evidence>
<feature type="region of interest" description="Disordered" evidence="6">
    <location>
        <begin position="320"/>
        <end position="343"/>
    </location>
</feature>
<dbReference type="OrthoDB" id="332390at2759"/>